<dbReference type="VEuPathDB" id="FungiDB:TERG_02166"/>
<keyword evidence="7" id="KW-0560">Oxidoreductase</keyword>
<keyword evidence="5" id="KW-0847">Vitamin C</keyword>
<comment type="catalytic activity">
    <reaction evidence="10">
        <text>[ribosomal protein uS12]-L-proline + 2-oxoglutarate + O2 = [ribosomal protein uS12]-(3S)-3-hydroxy-L-proline + succinate + CO2</text>
        <dbReference type="Rhea" id="RHEA:54156"/>
        <dbReference type="Rhea" id="RHEA-COMP:13816"/>
        <dbReference type="Rhea" id="RHEA-COMP:13818"/>
        <dbReference type="ChEBI" id="CHEBI:15379"/>
        <dbReference type="ChEBI" id="CHEBI:16526"/>
        <dbReference type="ChEBI" id="CHEBI:16810"/>
        <dbReference type="ChEBI" id="CHEBI:30031"/>
        <dbReference type="ChEBI" id="CHEBI:50342"/>
        <dbReference type="ChEBI" id="CHEBI:85428"/>
    </reaction>
</comment>
<dbReference type="GO" id="GO:0005737">
    <property type="term" value="C:cytoplasm"/>
    <property type="evidence" value="ECO:0007669"/>
    <property type="project" value="TreeGrafter"/>
</dbReference>
<name>A0A178F0X1_TRIRU</name>
<proteinExistence type="inferred from homology"/>
<dbReference type="InterPro" id="IPR039558">
    <property type="entry name" value="TPA1/OFD1_N"/>
</dbReference>
<keyword evidence="8" id="KW-0408">Iron</keyword>
<keyword evidence="9" id="KW-0539">Nucleus</keyword>
<dbReference type="PROSITE" id="PS51471">
    <property type="entry name" value="FE2OG_OXY"/>
    <property type="match status" value="1"/>
</dbReference>
<evidence type="ECO:0000256" key="2">
    <source>
        <dbReference type="ARBA" id="ARBA00004123"/>
    </source>
</evidence>
<organism evidence="15 16">
    <name type="scientific">Trichophyton rubrum</name>
    <name type="common">Athlete's foot fungus</name>
    <name type="synonym">Epidermophyton rubrum</name>
    <dbReference type="NCBI Taxonomy" id="5551"/>
    <lineage>
        <taxon>Eukaryota</taxon>
        <taxon>Fungi</taxon>
        <taxon>Dikarya</taxon>
        <taxon>Ascomycota</taxon>
        <taxon>Pezizomycotina</taxon>
        <taxon>Eurotiomycetes</taxon>
        <taxon>Eurotiomycetidae</taxon>
        <taxon>Onygenales</taxon>
        <taxon>Arthrodermataceae</taxon>
        <taxon>Trichophyton</taxon>
    </lineage>
</organism>
<dbReference type="PANTHER" id="PTHR12117">
    <property type="entry name" value="HISTONE ACETYLTRANSFERASE COMPLEX"/>
    <property type="match status" value="1"/>
</dbReference>
<evidence type="ECO:0000259" key="14">
    <source>
        <dbReference type="PROSITE" id="PS51471"/>
    </source>
</evidence>
<evidence type="ECO:0000256" key="1">
    <source>
        <dbReference type="ARBA" id="ARBA00001961"/>
    </source>
</evidence>
<feature type="region of interest" description="Disordered" evidence="13">
    <location>
        <begin position="1075"/>
        <end position="1126"/>
    </location>
</feature>
<dbReference type="Proteomes" id="UP000243015">
    <property type="component" value="Unassembled WGS sequence"/>
</dbReference>
<feature type="compositionally biased region" description="Basic and acidic residues" evidence="13">
    <location>
        <begin position="1098"/>
        <end position="1114"/>
    </location>
</feature>
<feature type="region of interest" description="Disordered" evidence="13">
    <location>
        <begin position="557"/>
        <end position="591"/>
    </location>
</feature>
<dbReference type="Pfam" id="PF10637">
    <property type="entry name" value="Ofd1_CTDD"/>
    <property type="match status" value="1"/>
</dbReference>
<dbReference type="Gene3D" id="3.90.1200.10">
    <property type="match status" value="1"/>
</dbReference>
<evidence type="ECO:0000256" key="4">
    <source>
        <dbReference type="ARBA" id="ARBA00022723"/>
    </source>
</evidence>
<dbReference type="PANTHER" id="PTHR12117:SF0">
    <property type="entry name" value="PROLYL 3-HYDROXYLASE OGFOD1"/>
    <property type="match status" value="1"/>
</dbReference>
<feature type="region of interest" description="Disordered" evidence="13">
    <location>
        <begin position="1142"/>
        <end position="1187"/>
    </location>
</feature>
<feature type="compositionally biased region" description="Basic and acidic residues" evidence="13">
    <location>
        <begin position="567"/>
        <end position="578"/>
    </location>
</feature>
<gene>
    <name evidence="15" type="ORF">A7C99_2888</name>
</gene>
<keyword evidence="4" id="KW-0479">Metal-binding</keyword>
<evidence type="ECO:0000256" key="5">
    <source>
        <dbReference type="ARBA" id="ARBA00022896"/>
    </source>
</evidence>
<evidence type="ECO:0000313" key="16">
    <source>
        <dbReference type="Proteomes" id="UP000243015"/>
    </source>
</evidence>
<dbReference type="SUPFAM" id="SSF56112">
    <property type="entry name" value="Protein kinase-like (PK-like)"/>
    <property type="match status" value="1"/>
</dbReference>
<dbReference type="GO" id="GO:0009896">
    <property type="term" value="P:positive regulation of catabolic process"/>
    <property type="evidence" value="ECO:0007669"/>
    <property type="project" value="UniProtKB-ARBA"/>
</dbReference>
<dbReference type="InterPro" id="IPR005123">
    <property type="entry name" value="Oxoglu/Fe-dep_dioxygenase_dom"/>
</dbReference>
<sequence>MRRLAPGPQSNRISFAKRPDENTVVSNIKCQLATISTVIQAGKNCEYQDEDFFHFTRGRFVSNEAEQLRQRYVKFNMNELAATAAKATGATKCIDVQKCPDGLYNKAFLLSMDNGKEVIGKIPNPNAGPAHLTIASEVATMEFARNVLHTPVPQVYAWNSKVNGDNRVGAEYIIMERVPGVPLGLVWDSLEPPDKLKVFLQVFKYQKRWTAVKFSQFGSLYYSKDLSTNALTENNLYIDRDGRPIKDNRFAIGPSISREWLQDGREDLQCHRGPWTSLLDYRAAIGHREEIAIRSLRYVPKQCAMLHGPGAYQPTAGKKLAAVKLYSQMLEHILPSEAGLTSGHLWHNDLHSENIFVNPDKPTEITGIIDWQSIQIAPLIDHCLDPSFLEYEGPDVGEDPQPPALREDIDSLDPDERRAAIKQFYDTSVMVAWRMLVKRKNPDQHAAIRFRKSKAGHMLGLSQSLFIFGEAHFRALVLDLRDECVKLGKEFPLGFSTAEISEIEADVRAADVGIGVMNMIIEKMGDLWPEKGVIDHENYDLVMAMLHDIKTELIEPLPSQQATQSHNEQRKMKRKADSEAQSPAENGDQLAKKRAISAQSVVSSFADGLLDKDTLEKYKAAYAKSGPYKHGVISPLFNQKLLRAVRSEIQEHISFTEKETDIYKIYQSGDLANLDGLDDESLSRLPSLLKLRNALYSEPFREYLSEVTGAGKLSGSKTDMAVNVYTGGCHLLCHDDVIGSRRVSYILYLTDPDVPWKPEWGGALRLFPTTTEINADGEEVKIPKPDHTVSIPPAFNQLSFFAVQPGESFHDVEEVYHMETKGSEKEVKSRVRMAISGWFHIPQEGEDGYEEGLAEKLAERSSLQQLQGEGDEFDRPQSQFVPYKPVDEQDTSSKGKEPAKSAGEDDDDDEGFNDKDLDFLLKYIAPSYLTPDVASQLNEIFDNDRIVRLEKFLSDKFTPRLRSYIESQEKDETFPTSAEEIEQKTNWKVSRPPHKHRYLYQQPCLDKTNDGQKEKTPIQELLEDLLPSRAFKKWLSAVTGLDGLLGYNLLARRFRRGEDYTLASGYEGESPRLEFTIGITPTPGWEKEEEDEEEEEEAGKADKTKTETNSKAKPENGTAAAAAAAAEEEEVAVGGYEIYMAGDDDEEEDEAGAAAEQTLGSTGSKSKVNKSKADPAIYKSSTNDEDDGILFSMAAGWNRMSIVLRDRGPLKFVKYVSRAAKGDRWDITGEIDVEYDEDEEGDE</sequence>
<dbReference type="GO" id="GO:0031418">
    <property type="term" value="F:L-ascorbic acid binding"/>
    <property type="evidence" value="ECO:0007669"/>
    <property type="project" value="UniProtKB-KW"/>
</dbReference>
<dbReference type="InterPro" id="IPR019601">
    <property type="entry name" value="Oxoglutarate/Fe-dep_Oase_C"/>
</dbReference>
<feature type="region of interest" description="Disordered" evidence="13">
    <location>
        <begin position="863"/>
        <end position="912"/>
    </location>
</feature>
<comment type="subcellular location">
    <subcellularLocation>
        <location evidence="2">Nucleus</location>
    </subcellularLocation>
</comment>
<comment type="caution">
    <text evidence="15">The sequence shown here is derived from an EMBL/GenBank/DDBJ whole genome shotgun (WGS) entry which is preliminary data.</text>
</comment>
<dbReference type="Pfam" id="PF13661">
    <property type="entry name" value="2OG-FeII_Oxy_4"/>
    <property type="match status" value="1"/>
</dbReference>
<evidence type="ECO:0000256" key="3">
    <source>
        <dbReference type="ARBA" id="ARBA00007443"/>
    </source>
</evidence>
<evidence type="ECO:0000256" key="8">
    <source>
        <dbReference type="ARBA" id="ARBA00023004"/>
    </source>
</evidence>
<evidence type="ECO:0000256" key="6">
    <source>
        <dbReference type="ARBA" id="ARBA00022964"/>
    </source>
</evidence>
<dbReference type="EMBL" id="LHPM01000013">
    <property type="protein sequence ID" value="OAL65788.1"/>
    <property type="molecule type" value="Genomic_DNA"/>
</dbReference>
<evidence type="ECO:0000313" key="15">
    <source>
        <dbReference type="EMBL" id="OAL65788.1"/>
    </source>
</evidence>
<dbReference type="InterPro" id="IPR006620">
    <property type="entry name" value="Pro_4_hyd_alph"/>
</dbReference>
<dbReference type="InterPro" id="IPR002575">
    <property type="entry name" value="Aminoglycoside_PTrfase"/>
</dbReference>
<dbReference type="InterPro" id="IPR043044">
    <property type="entry name" value="TPA1/Ofd1_C"/>
</dbReference>
<dbReference type="GO" id="GO:0006449">
    <property type="term" value="P:regulation of translational termination"/>
    <property type="evidence" value="ECO:0007669"/>
    <property type="project" value="TreeGrafter"/>
</dbReference>
<dbReference type="SMART" id="SM00702">
    <property type="entry name" value="P4Hc"/>
    <property type="match status" value="1"/>
</dbReference>
<dbReference type="InterPro" id="IPR011009">
    <property type="entry name" value="Kinase-like_dom_sf"/>
</dbReference>
<dbReference type="FunFam" id="2.60.120.620:FF:000014">
    <property type="entry name" value="Prolyl 3,4-dihydroxylase TPA1"/>
    <property type="match status" value="1"/>
</dbReference>
<evidence type="ECO:0000256" key="13">
    <source>
        <dbReference type="SAM" id="MobiDB-lite"/>
    </source>
</evidence>
<dbReference type="AlphaFoldDB" id="A0A178F0X1"/>
<dbReference type="Gene3D" id="3.60.130.20">
    <property type="entry name" value="Oxoglutarate/iron-dependent oxygenase, C-terminal degradation domain"/>
    <property type="match status" value="1"/>
</dbReference>
<comment type="catalytic activity">
    <reaction evidence="11">
        <text>[ribosomal protein uS12]-(3S)-3-hydroxy-L-proline + 2-oxoglutarate + O2 = [ribosomal protein uS12]-(3S)-3,4-dihydroxy-L-proline + succinate + CO2</text>
        <dbReference type="Rhea" id="RHEA:54160"/>
        <dbReference type="Rhea" id="RHEA-COMP:13817"/>
        <dbReference type="Rhea" id="RHEA-COMP:13818"/>
        <dbReference type="ChEBI" id="CHEBI:15379"/>
        <dbReference type="ChEBI" id="CHEBI:16526"/>
        <dbReference type="ChEBI" id="CHEBI:16810"/>
        <dbReference type="ChEBI" id="CHEBI:30031"/>
        <dbReference type="ChEBI" id="CHEBI:85428"/>
        <dbReference type="ChEBI" id="CHEBI:138052"/>
    </reaction>
</comment>
<protein>
    <recommendedName>
        <fullName evidence="12">uS12 prolyl 3,4-dihydroxylase</fullName>
    </recommendedName>
</protein>
<dbReference type="Gene3D" id="2.60.120.620">
    <property type="entry name" value="q2cbj1_9rhob like domain"/>
    <property type="match status" value="1"/>
</dbReference>
<evidence type="ECO:0000256" key="9">
    <source>
        <dbReference type="ARBA" id="ARBA00023242"/>
    </source>
</evidence>
<accession>A0A178F0X1</accession>
<comment type="cofactor">
    <cofactor evidence="1">
        <name>L-ascorbate</name>
        <dbReference type="ChEBI" id="CHEBI:38290"/>
    </cofactor>
</comment>
<dbReference type="InterPro" id="IPR051842">
    <property type="entry name" value="uS12_prolyl_hydroxylase"/>
</dbReference>
<feature type="compositionally biased region" description="Acidic residues" evidence="13">
    <location>
        <begin position="1087"/>
        <end position="1097"/>
    </location>
</feature>
<dbReference type="GO" id="GO:0010604">
    <property type="term" value="P:positive regulation of macromolecule metabolic process"/>
    <property type="evidence" value="ECO:0007669"/>
    <property type="project" value="UniProtKB-ARBA"/>
</dbReference>
<keyword evidence="6" id="KW-0223">Dioxygenase</keyword>
<feature type="compositionally biased region" description="Acidic residues" evidence="13">
    <location>
        <begin position="1142"/>
        <end position="1151"/>
    </location>
</feature>
<dbReference type="GO" id="GO:0031543">
    <property type="term" value="F:peptidyl-proline dioxygenase activity"/>
    <property type="evidence" value="ECO:0007669"/>
    <property type="project" value="UniProtKB-ARBA"/>
</dbReference>
<dbReference type="GO" id="GO:0005634">
    <property type="term" value="C:nucleus"/>
    <property type="evidence" value="ECO:0007669"/>
    <property type="project" value="UniProtKB-SubCell"/>
</dbReference>
<reference evidence="15 16" key="1">
    <citation type="submission" date="2016-05" db="EMBL/GenBank/DDBJ databases">
        <title>Genome sequencing of Trichophyton rubrum CMCC(F)T1i isolated from hair.</title>
        <authorList>
            <person name="Zhan P."/>
            <person name="Tao Y."/>
            <person name="Liu W."/>
        </authorList>
    </citation>
    <scope>NUCLEOTIDE SEQUENCE [LARGE SCALE GENOMIC DNA]</scope>
    <source>
        <strain evidence="16">CMCC(F)T1i</strain>
    </source>
</reference>
<dbReference type="Pfam" id="PF01636">
    <property type="entry name" value="APH"/>
    <property type="match status" value="1"/>
</dbReference>
<evidence type="ECO:0000256" key="11">
    <source>
        <dbReference type="ARBA" id="ARBA00051966"/>
    </source>
</evidence>
<dbReference type="VEuPathDB" id="FungiDB:TERG_02167"/>
<evidence type="ECO:0000256" key="7">
    <source>
        <dbReference type="ARBA" id="ARBA00023002"/>
    </source>
</evidence>
<feature type="compositionally biased region" description="Basic and acidic residues" evidence="13">
    <location>
        <begin position="885"/>
        <end position="903"/>
    </location>
</feature>
<evidence type="ECO:0000256" key="12">
    <source>
        <dbReference type="ARBA" id="ARBA00081607"/>
    </source>
</evidence>
<comment type="similarity">
    <text evidence="3">Belongs to the TPA1 family.</text>
</comment>
<feature type="domain" description="Fe2OG dioxygenase" evidence="14">
    <location>
        <begin position="716"/>
        <end position="841"/>
    </location>
</feature>
<dbReference type="GO" id="GO:0005506">
    <property type="term" value="F:iron ion binding"/>
    <property type="evidence" value="ECO:0007669"/>
    <property type="project" value="InterPro"/>
</dbReference>
<evidence type="ECO:0000256" key="10">
    <source>
        <dbReference type="ARBA" id="ARBA00047444"/>
    </source>
</evidence>